<sequence>MIGIIIRPMLRGQITLPKKYREKLGITPETPLNVTLEQDAIVVKPLHKLIPQPVQSPTIIKATLSKKQYLKKLKQMRQIRTPLWTKEDDIRKKEMERKERWW</sequence>
<dbReference type="NCBIfam" id="TIGR01439">
    <property type="entry name" value="lp_hng_hel_AbrB"/>
    <property type="match status" value="1"/>
</dbReference>
<name>A0A0G1FFJ0_9BACT</name>
<dbReference type="EMBL" id="LCFB01000006">
    <property type="protein sequence ID" value="KKS85608.1"/>
    <property type="molecule type" value="Genomic_DNA"/>
</dbReference>
<organism evidence="2 3">
    <name type="scientific">Candidatus Gottesmanbacteria bacterium GW2011_GWA1_43_11</name>
    <dbReference type="NCBI Taxonomy" id="1618436"/>
    <lineage>
        <taxon>Bacteria</taxon>
        <taxon>Candidatus Gottesmaniibacteriota</taxon>
    </lineage>
</organism>
<protein>
    <submittedName>
        <fullName evidence="2">Transcriptional regulator, AbrB family</fullName>
    </submittedName>
</protein>
<accession>A0A0G1FFJ0</accession>
<proteinExistence type="predicted"/>
<dbReference type="SUPFAM" id="SSF89447">
    <property type="entry name" value="AbrB/MazE/MraZ-like"/>
    <property type="match status" value="1"/>
</dbReference>
<feature type="domain" description="SpoVT-AbrB" evidence="1">
    <location>
        <begin position="6"/>
        <end position="51"/>
    </location>
</feature>
<comment type="caution">
    <text evidence="2">The sequence shown here is derived from an EMBL/GenBank/DDBJ whole genome shotgun (WGS) entry which is preliminary data.</text>
</comment>
<dbReference type="AlphaFoldDB" id="A0A0G1FFJ0"/>
<dbReference type="Pfam" id="PF04014">
    <property type="entry name" value="MazE_antitoxin"/>
    <property type="match status" value="1"/>
</dbReference>
<dbReference type="InterPro" id="IPR007159">
    <property type="entry name" value="SpoVT-AbrB_dom"/>
</dbReference>
<dbReference type="SMART" id="SM00966">
    <property type="entry name" value="SpoVT_AbrB"/>
    <property type="match status" value="1"/>
</dbReference>
<dbReference type="Gene3D" id="2.10.260.10">
    <property type="match status" value="1"/>
</dbReference>
<dbReference type="GO" id="GO:0003677">
    <property type="term" value="F:DNA binding"/>
    <property type="evidence" value="ECO:0007669"/>
    <property type="project" value="InterPro"/>
</dbReference>
<evidence type="ECO:0000313" key="3">
    <source>
        <dbReference type="Proteomes" id="UP000034543"/>
    </source>
</evidence>
<reference evidence="2 3" key="1">
    <citation type="journal article" date="2015" name="Nature">
        <title>rRNA introns, odd ribosomes, and small enigmatic genomes across a large radiation of phyla.</title>
        <authorList>
            <person name="Brown C.T."/>
            <person name="Hug L.A."/>
            <person name="Thomas B.C."/>
            <person name="Sharon I."/>
            <person name="Castelle C.J."/>
            <person name="Singh A."/>
            <person name="Wilkins M.J."/>
            <person name="Williams K.H."/>
            <person name="Banfield J.F."/>
        </authorList>
    </citation>
    <scope>NUCLEOTIDE SEQUENCE [LARGE SCALE GENOMIC DNA]</scope>
</reference>
<gene>
    <name evidence="2" type="ORF">UV59_C0006G0064</name>
</gene>
<dbReference type="Proteomes" id="UP000034543">
    <property type="component" value="Unassembled WGS sequence"/>
</dbReference>
<dbReference type="InterPro" id="IPR037914">
    <property type="entry name" value="SpoVT-AbrB_sf"/>
</dbReference>
<evidence type="ECO:0000313" key="2">
    <source>
        <dbReference type="EMBL" id="KKS85608.1"/>
    </source>
</evidence>
<dbReference type="STRING" id="1618436.UV59_C0006G0064"/>
<evidence type="ECO:0000259" key="1">
    <source>
        <dbReference type="SMART" id="SM00966"/>
    </source>
</evidence>